<dbReference type="InterPro" id="IPR001305">
    <property type="entry name" value="HSP_DnaJ_Cys-rich_dom"/>
</dbReference>
<feature type="binding site" evidence="9">
    <location>
        <position position="180"/>
    </location>
    <ligand>
        <name>Zn(2+)</name>
        <dbReference type="ChEBI" id="CHEBI:29105"/>
        <label>2</label>
    </ligand>
</feature>
<keyword evidence="3 9" id="KW-0479">Metal-binding</keyword>
<dbReference type="InterPro" id="IPR012724">
    <property type="entry name" value="DnaJ"/>
</dbReference>
<dbReference type="InterPro" id="IPR036869">
    <property type="entry name" value="J_dom_sf"/>
</dbReference>
<keyword evidence="8 9" id="KW-0143">Chaperone</keyword>
<keyword evidence="2 9" id="KW-0235">DNA replication</keyword>
<comment type="caution">
    <text evidence="9">Lacks conserved residue(s) required for the propagation of feature annotation.</text>
</comment>
<comment type="function">
    <text evidence="9">Participates actively in the response to hyperosmotic and heat shock by preventing the aggregation of stress-denatured proteins and by disaggregating proteins, also in an autonomous, DnaK-independent fashion. Unfolded proteins bind initially to DnaJ; upon interaction with the DnaJ-bound protein, DnaK hydrolyzes its bound ATP, resulting in the formation of a stable complex. GrpE releases ADP from DnaK; ATP binding to DnaK triggers the release of the substrate protein, thus completing the reaction cycle. Several rounds of ATP-dependent interactions between DnaJ, DnaK and GrpE are required for fully efficient folding. Also involved, together with DnaK and GrpE, in the DNA replication of plasmids through activation of initiation proteins.</text>
</comment>
<feature type="binding site" evidence="9">
    <location>
        <position position="157"/>
    </location>
    <ligand>
        <name>Zn(2+)</name>
        <dbReference type="ChEBI" id="CHEBI:29105"/>
        <label>2</label>
    </ligand>
</feature>
<dbReference type="PANTHER" id="PTHR43096:SF48">
    <property type="entry name" value="CHAPERONE PROTEIN DNAJ"/>
    <property type="match status" value="1"/>
</dbReference>
<dbReference type="PRINTS" id="PR00625">
    <property type="entry name" value="JDOMAIN"/>
</dbReference>
<dbReference type="OrthoDB" id="9779889at2"/>
<name>L7VFZ9_9FLAO</name>
<evidence type="ECO:0000256" key="8">
    <source>
        <dbReference type="ARBA" id="ARBA00023186"/>
    </source>
</evidence>
<dbReference type="GO" id="GO:0042026">
    <property type="term" value="P:protein refolding"/>
    <property type="evidence" value="ECO:0007669"/>
    <property type="project" value="TreeGrafter"/>
</dbReference>
<dbReference type="Pfam" id="PF01556">
    <property type="entry name" value="DnaJ_C"/>
    <property type="match status" value="1"/>
</dbReference>
<dbReference type="GO" id="GO:0005524">
    <property type="term" value="F:ATP binding"/>
    <property type="evidence" value="ECO:0007669"/>
    <property type="project" value="InterPro"/>
</dbReference>
<comment type="cofactor">
    <cofactor evidence="9">
        <name>Zn(2+)</name>
        <dbReference type="ChEBI" id="CHEBI:29105"/>
    </cofactor>
    <text evidence="9">Binds 2 Zn(2+) ions per monomer.</text>
</comment>
<dbReference type="SUPFAM" id="SSF49493">
    <property type="entry name" value="HSP40/DnaJ peptide-binding domain"/>
    <property type="match status" value="2"/>
</dbReference>
<protein>
    <recommendedName>
        <fullName evidence="9">Chaperone protein DnaJ</fullName>
    </recommendedName>
</protein>
<dbReference type="GO" id="GO:0006260">
    <property type="term" value="P:DNA replication"/>
    <property type="evidence" value="ECO:0007669"/>
    <property type="project" value="UniProtKB-KW"/>
</dbReference>
<dbReference type="GO" id="GO:0009408">
    <property type="term" value="P:response to heat"/>
    <property type="evidence" value="ECO:0007669"/>
    <property type="project" value="InterPro"/>
</dbReference>
<keyword evidence="4 9" id="KW-0677">Repeat</keyword>
<comment type="similarity">
    <text evidence="9">Belongs to the DnaJ family.</text>
</comment>
<sequence length="353" mass="39588">MKKKDYYDILGISKTASEDDIKKAYRKLAIRYHPDKNPGNKIAEEKFKEAAEAYEVLSSPEKRNIYDKYGYEGLGGINASQREAGYTNAGMKDLFGDFFGSAFSSFSFTGGRSFKGSDLRIRIKLSLEEISRGVEKKVKVKRMKKAKGVRFKTCIHCNGNGKISQIKNTVIGKFRTMTTCSYCNGSGKMIDNIPTGANRQGMINEEELVNITIPQGITEGINLKLSGKGNEGDHFEGSHGDLIVIIEEIPHEIFKRDGVNIHYNLYISIPEAVLGTSKEVPTLNEKVRLFIEGGTDSGKIINIKGKGIRNIETHSYGDLLVHIHVWTPKKLSKDLKQIFEKIKHDENFKPMIK</sequence>
<keyword evidence="12" id="KW-1185">Reference proteome</keyword>
<keyword evidence="7 9" id="KW-0346">Stress response</keyword>
<dbReference type="EMBL" id="CP003263">
    <property type="protein sequence ID" value="AGC66885.1"/>
    <property type="molecule type" value="Genomic_DNA"/>
</dbReference>
<evidence type="ECO:0000313" key="12">
    <source>
        <dbReference type="Proteomes" id="UP000011174"/>
    </source>
</evidence>
<dbReference type="InterPro" id="IPR001623">
    <property type="entry name" value="DnaJ_domain"/>
</dbReference>
<dbReference type="Pfam" id="PF00684">
    <property type="entry name" value="DnaJ_CXXCXGXG"/>
    <property type="match status" value="1"/>
</dbReference>
<evidence type="ECO:0000313" key="11">
    <source>
        <dbReference type="EMBL" id="AGC66885.1"/>
    </source>
</evidence>
<dbReference type="SUPFAM" id="SSF46565">
    <property type="entry name" value="Chaperone J-domain"/>
    <property type="match status" value="1"/>
</dbReference>
<dbReference type="InterPro" id="IPR008971">
    <property type="entry name" value="HSP40/DnaJ_pept-bd"/>
</dbReference>
<keyword evidence="6 9" id="KW-0862">Zinc</keyword>
<evidence type="ECO:0000256" key="2">
    <source>
        <dbReference type="ARBA" id="ARBA00022705"/>
    </source>
</evidence>
<dbReference type="Gene3D" id="2.60.260.20">
    <property type="entry name" value="Urease metallochaperone UreE, N-terminal domain"/>
    <property type="match status" value="2"/>
</dbReference>
<evidence type="ECO:0000256" key="7">
    <source>
        <dbReference type="ARBA" id="ARBA00023016"/>
    </source>
</evidence>
<dbReference type="Pfam" id="PF00226">
    <property type="entry name" value="DnaJ"/>
    <property type="match status" value="1"/>
</dbReference>
<evidence type="ECO:0000256" key="1">
    <source>
        <dbReference type="ARBA" id="ARBA00022490"/>
    </source>
</evidence>
<reference evidence="11 12" key="1">
    <citation type="journal article" date="2013" name="Environ. Microbiol.">
        <title>The nutrient supplying capabilities of Uzinura, an endosymbiont of armoured scale insects.</title>
        <authorList>
            <person name="Sabree Z.L."/>
            <person name="Huang C.Y."/>
            <person name="Okusu A."/>
            <person name="Moran N.A."/>
            <person name="Normark B.B."/>
        </authorList>
    </citation>
    <scope>NUCLEOTIDE SEQUENCE [LARGE SCALE GENOMIC DNA]</scope>
    <source>
        <strain evidence="11 12">ASNER</strain>
    </source>
</reference>
<evidence type="ECO:0000256" key="5">
    <source>
        <dbReference type="ARBA" id="ARBA00022771"/>
    </source>
</evidence>
<keyword evidence="1 9" id="KW-0963">Cytoplasm</keyword>
<evidence type="ECO:0000256" key="9">
    <source>
        <dbReference type="HAMAP-Rule" id="MF_01152"/>
    </source>
</evidence>
<accession>L7VFZ9</accession>
<comment type="subcellular location">
    <subcellularLocation>
        <location evidence="9">Cytoplasm</location>
    </subcellularLocation>
</comment>
<evidence type="ECO:0000256" key="4">
    <source>
        <dbReference type="ARBA" id="ARBA00022737"/>
    </source>
</evidence>
<keyword evidence="5" id="KW-0863">Zinc-finger</keyword>
<dbReference type="CDD" id="cd10747">
    <property type="entry name" value="DnaJ_C"/>
    <property type="match status" value="1"/>
</dbReference>
<proteinExistence type="inferred from homology"/>
<dbReference type="HAMAP" id="MF_01152">
    <property type="entry name" value="DnaJ"/>
    <property type="match status" value="1"/>
</dbReference>
<dbReference type="HOGENOM" id="CLU_017633_0_7_10"/>
<dbReference type="SUPFAM" id="SSF57938">
    <property type="entry name" value="DnaJ/Hsp40 cysteine-rich domain"/>
    <property type="match status" value="1"/>
</dbReference>
<dbReference type="SMART" id="SM00271">
    <property type="entry name" value="DnaJ"/>
    <property type="match status" value="1"/>
</dbReference>
<dbReference type="PROSITE" id="PS50076">
    <property type="entry name" value="DNAJ_2"/>
    <property type="match status" value="1"/>
</dbReference>
<feature type="binding site" evidence="9">
    <location>
        <position position="154"/>
    </location>
    <ligand>
        <name>Zn(2+)</name>
        <dbReference type="ChEBI" id="CHEBI:29105"/>
        <label>2</label>
    </ligand>
</feature>
<feature type="binding site" evidence="9">
    <location>
        <position position="183"/>
    </location>
    <ligand>
        <name>Zn(2+)</name>
        <dbReference type="ChEBI" id="CHEBI:29105"/>
        <label>2</label>
    </ligand>
</feature>
<dbReference type="AlphaFoldDB" id="L7VFZ9"/>
<comment type="domain">
    <text evidence="9">The J domain is necessary and sufficient to stimulate DnaK ATPase activity. Zinc center 1 plays an important role in the autonomous, DnaK-independent chaperone activity of DnaJ. Zinc center 2 is essential for interaction with DnaK and for DnaJ activity.</text>
</comment>
<dbReference type="Gene3D" id="1.10.287.110">
    <property type="entry name" value="DnaJ domain"/>
    <property type="match status" value="1"/>
</dbReference>
<gene>
    <name evidence="9 11" type="primary">dnaJ</name>
    <name evidence="11" type="ORF">ASNER_120</name>
</gene>
<dbReference type="PANTHER" id="PTHR43096">
    <property type="entry name" value="DNAJ HOMOLOG 1, MITOCHONDRIAL-RELATED"/>
    <property type="match status" value="1"/>
</dbReference>
<dbReference type="FunFam" id="2.60.260.20:FF:000005">
    <property type="entry name" value="Chaperone protein dnaJ 1, mitochondrial"/>
    <property type="match status" value="1"/>
</dbReference>
<dbReference type="InterPro" id="IPR036410">
    <property type="entry name" value="HSP_DnaJ_Cys-rich_dom_sf"/>
</dbReference>
<dbReference type="CDD" id="cd10719">
    <property type="entry name" value="DnaJ_zf"/>
    <property type="match status" value="1"/>
</dbReference>
<evidence type="ECO:0000259" key="10">
    <source>
        <dbReference type="PROSITE" id="PS50076"/>
    </source>
</evidence>
<dbReference type="CDD" id="cd06257">
    <property type="entry name" value="DnaJ"/>
    <property type="match status" value="1"/>
</dbReference>
<dbReference type="InterPro" id="IPR002939">
    <property type="entry name" value="DnaJ_C"/>
</dbReference>
<evidence type="ECO:0000256" key="6">
    <source>
        <dbReference type="ARBA" id="ARBA00022833"/>
    </source>
</evidence>
<dbReference type="Gene3D" id="2.10.230.10">
    <property type="entry name" value="Heat shock protein DnaJ, cysteine-rich domain"/>
    <property type="match status" value="1"/>
</dbReference>
<comment type="subunit">
    <text evidence="9">Homodimer.</text>
</comment>
<dbReference type="Proteomes" id="UP000011174">
    <property type="component" value="Chromosome"/>
</dbReference>
<dbReference type="GO" id="GO:0051082">
    <property type="term" value="F:unfolded protein binding"/>
    <property type="evidence" value="ECO:0007669"/>
    <property type="project" value="UniProtKB-UniRule"/>
</dbReference>
<dbReference type="KEGG" id="udi:ASNER_120"/>
<dbReference type="GO" id="GO:0031072">
    <property type="term" value="F:heat shock protein binding"/>
    <property type="evidence" value="ECO:0007669"/>
    <property type="project" value="InterPro"/>
</dbReference>
<evidence type="ECO:0000256" key="3">
    <source>
        <dbReference type="ARBA" id="ARBA00022723"/>
    </source>
</evidence>
<dbReference type="FunFam" id="1.10.287.110:FF:000034">
    <property type="entry name" value="Chaperone protein DnaJ"/>
    <property type="match status" value="1"/>
</dbReference>
<feature type="domain" description="J" evidence="10">
    <location>
        <begin position="5"/>
        <end position="70"/>
    </location>
</feature>
<organism evidence="11 12">
    <name type="scientific">Candidatus Uzinura diaspidicola str. ASNER</name>
    <dbReference type="NCBI Taxonomy" id="1133592"/>
    <lineage>
        <taxon>Bacteria</taxon>
        <taxon>Pseudomonadati</taxon>
        <taxon>Bacteroidota</taxon>
        <taxon>Flavobacteriia</taxon>
        <taxon>Flavobacteriales</taxon>
        <taxon>Candidatus Uzinura</taxon>
    </lineage>
</organism>
<dbReference type="GO" id="GO:0008270">
    <property type="term" value="F:zinc ion binding"/>
    <property type="evidence" value="ECO:0007669"/>
    <property type="project" value="UniProtKB-UniRule"/>
</dbReference>
<dbReference type="GO" id="GO:0005737">
    <property type="term" value="C:cytoplasm"/>
    <property type="evidence" value="ECO:0007669"/>
    <property type="project" value="UniProtKB-SubCell"/>
</dbReference>
<dbReference type="PATRIC" id="fig|1133592.3.peg.106"/>
<dbReference type="STRING" id="1133592.ASNER_120"/>